<dbReference type="Proteomes" id="UP001164439">
    <property type="component" value="Chromosome"/>
</dbReference>
<proteinExistence type="inferred from homology"/>
<dbReference type="SMART" id="SM00822">
    <property type="entry name" value="PKS_KR"/>
    <property type="match status" value="1"/>
</dbReference>
<dbReference type="InterPro" id="IPR036291">
    <property type="entry name" value="NAD(P)-bd_dom_sf"/>
</dbReference>
<dbReference type="CDD" id="cd05233">
    <property type="entry name" value="SDR_c"/>
    <property type="match status" value="1"/>
</dbReference>
<evidence type="ECO:0000256" key="1">
    <source>
        <dbReference type="ARBA" id="ARBA00006484"/>
    </source>
</evidence>
<dbReference type="Gene3D" id="3.40.50.720">
    <property type="entry name" value="NAD(P)-binding Rossmann-like Domain"/>
    <property type="match status" value="1"/>
</dbReference>
<evidence type="ECO:0000313" key="4">
    <source>
        <dbReference type="EMBL" id="WAZ19590.1"/>
    </source>
</evidence>
<accession>A0ABY7K508</accession>
<feature type="domain" description="Ketoreductase" evidence="3">
    <location>
        <begin position="4"/>
        <end position="188"/>
    </location>
</feature>
<dbReference type="InterPro" id="IPR057326">
    <property type="entry name" value="KR_dom"/>
</dbReference>
<dbReference type="PANTHER" id="PTHR44196:SF1">
    <property type="entry name" value="DEHYDROGENASE_REDUCTASE SDR FAMILY MEMBER 7B"/>
    <property type="match status" value="1"/>
</dbReference>
<name>A0ABY7K508_9ACTN</name>
<comment type="similarity">
    <text evidence="1">Belongs to the short-chain dehydrogenases/reductases (SDR) family.</text>
</comment>
<sequence length="247" mass="26020">MTPGAILTTGGSRGIGAAIAATIASSGRRVGVLSRRRPSADDPTWAELTRRPLVDRVEADLADATATGAAIRAWREALSEPLDGLVLSAVSYGHGPRHPVLATALEEWDDVMAVNLRGQFVAVSAVLTELLARPRALILSVSSVAALEPAPGRAHYAASKAGALAFFRALTQELRDTNVSVVQVMPRNQVATPGLAARRPAGYAFEGYDPPTVFDPFVRTALTDLGERFDGTLVTVDSDGRWEAAPA</sequence>
<evidence type="ECO:0000259" key="3">
    <source>
        <dbReference type="SMART" id="SM00822"/>
    </source>
</evidence>
<dbReference type="Pfam" id="PF00106">
    <property type="entry name" value="adh_short"/>
    <property type="match status" value="1"/>
</dbReference>
<dbReference type="EMBL" id="CP114413">
    <property type="protein sequence ID" value="WAZ19590.1"/>
    <property type="molecule type" value="Genomic_DNA"/>
</dbReference>
<gene>
    <name evidence="4" type="ORF">STRCI_000651</name>
</gene>
<dbReference type="PRINTS" id="PR00081">
    <property type="entry name" value="GDHRDH"/>
</dbReference>
<dbReference type="RefSeq" id="WP_269657280.1">
    <property type="nucleotide sequence ID" value="NZ_CP114413.1"/>
</dbReference>
<keyword evidence="5" id="KW-1185">Reference proteome</keyword>
<evidence type="ECO:0000256" key="2">
    <source>
        <dbReference type="ARBA" id="ARBA00023002"/>
    </source>
</evidence>
<organism evidence="4 5">
    <name type="scientific">Streptomyces cinnabarinus</name>
    <dbReference type="NCBI Taxonomy" id="67287"/>
    <lineage>
        <taxon>Bacteria</taxon>
        <taxon>Bacillati</taxon>
        <taxon>Actinomycetota</taxon>
        <taxon>Actinomycetes</taxon>
        <taxon>Kitasatosporales</taxon>
        <taxon>Streptomycetaceae</taxon>
        <taxon>Streptomyces</taxon>
    </lineage>
</organism>
<evidence type="ECO:0000313" key="5">
    <source>
        <dbReference type="Proteomes" id="UP001164439"/>
    </source>
</evidence>
<protein>
    <submittedName>
        <fullName evidence="4">SDR family oxidoreductase</fullName>
    </submittedName>
</protein>
<dbReference type="InterPro" id="IPR002347">
    <property type="entry name" value="SDR_fam"/>
</dbReference>
<reference evidence="4" key="1">
    <citation type="submission" date="2022-12" db="EMBL/GenBank/DDBJ databases">
        <authorList>
            <person name="Ruckert C."/>
            <person name="Busche T."/>
            <person name="Kalinowski J."/>
            <person name="Wittmann C."/>
        </authorList>
    </citation>
    <scope>NUCLEOTIDE SEQUENCE</scope>
    <source>
        <strain evidence="4">DSM 40467</strain>
    </source>
</reference>
<keyword evidence="2" id="KW-0560">Oxidoreductase</keyword>
<dbReference type="PANTHER" id="PTHR44196">
    <property type="entry name" value="DEHYDROGENASE/REDUCTASE SDR FAMILY MEMBER 7B"/>
    <property type="match status" value="1"/>
</dbReference>
<dbReference type="SUPFAM" id="SSF51735">
    <property type="entry name" value="NAD(P)-binding Rossmann-fold domains"/>
    <property type="match status" value="1"/>
</dbReference>